<dbReference type="EMBL" id="FQ790270">
    <property type="protein sequence ID" value="CCD44371.1"/>
    <property type="molecule type" value="Genomic_DNA"/>
</dbReference>
<name>G2XV51_BOTF4</name>
<gene>
    <name evidence="1" type="ORF">BofuT4_uP059510.1</name>
</gene>
<evidence type="ECO:0000313" key="2">
    <source>
        <dbReference type="Proteomes" id="UP000008177"/>
    </source>
</evidence>
<accession>G2XV51</accession>
<sequence>MLRPSIKLIRRIYETANSFQETQAMQSQLYYHCQCFQCLTTIGKDCLTIIPLINEDPRV</sequence>
<dbReference type="HOGENOM" id="CLU_2960448_0_0_1"/>
<dbReference type="InParanoid" id="G2XV51"/>
<protein>
    <submittedName>
        <fullName evidence="1">Uncharacterized protein</fullName>
    </submittedName>
</protein>
<organism evidence="1 2">
    <name type="scientific">Botryotinia fuckeliana (strain T4)</name>
    <name type="common">Noble rot fungus</name>
    <name type="synonym">Botrytis cinerea</name>
    <dbReference type="NCBI Taxonomy" id="999810"/>
    <lineage>
        <taxon>Eukaryota</taxon>
        <taxon>Fungi</taxon>
        <taxon>Dikarya</taxon>
        <taxon>Ascomycota</taxon>
        <taxon>Pezizomycotina</taxon>
        <taxon>Leotiomycetes</taxon>
        <taxon>Helotiales</taxon>
        <taxon>Sclerotiniaceae</taxon>
        <taxon>Botrytis</taxon>
    </lineage>
</organism>
<reference evidence="2" key="1">
    <citation type="journal article" date="2011" name="PLoS Genet.">
        <title>Genomic analysis of the necrotrophic fungal pathogens Sclerotinia sclerotiorum and Botrytis cinerea.</title>
        <authorList>
            <person name="Amselem J."/>
            <person name="Cuomo C.A."/>
            <person name="van Kan J.A."/>
            <person name="Viaud M."/>
            <person name="Benito E.P."/>
            <person name="Couloux A."/>
            <person name="Coutinho P.M."/>
            <person name="de Vries R.P."/>
            <person name="Dyer P.S."/>
            <person name="Fillinger S."/>
            <person name="Fournier E."/>
            <person name="Gout L."/>
            <person name="Hahn M."/>
            <person name="Kohn L."/>
            <person name="Lapalu N."/>
            <person name="Plummer K.M."/>
            <person name="Pradier J.M."/>
            <person name="Quevillon E."/>
            <person name="Sharon A."/>
            <person name="Simon A."/>
            <person name="ten Have A."/>
            <person name="Tudzynski B."/>
            <person name="Tudzynski P."/>
            <person name="Wincker P."/>
            <person name="Andrew M."/>
            <person name="Anthouard V."/>
            <person name="Beever R.E."/>
            <person name="Beffa R."/>
            <person name="Benoit I."/>
            <person name="Bouzid O."/>
            <person name="Brault B."/>
            <person name="Chen Z."/>
            <person name="Choquer M."/>
            <person name="Collemare J."/>
            <person name="Cotton P."/>
            <person name="Danchin E.G."/>
            <person name="Da Silva C."/>
            <person name="Gautier A."/>
            <person name="Giraud C."/>
            <person name="Giraud T."/>
            <person name="Gonzalez C."/>
            <person name="Grossetete S."/>
            <person name="Guldener U."/>
            <person name="Henrissat B."/>
            <person name="Howlett B.J."/>
            <person name="Kodira C."/>
            <person name="Kretschmer M."/>
            <person name="Lappartient A."/>
            <person name="Leroch M."/>
            <person name="Levis C."/>
            <person name="Mauceli E."/>
            <person name="Neuveglise C."/>
            <person name="Oeser B."/>
            <person name="Pearson M."/>
            <person name="Poulain J."/>
            <person name="Poussereau N."/>
            <person name="Quesneville H."/>
            <person name="Rascle C."/>
            <person name="Schumacher J."/>
            <person name="Segurens B."/>
            <person name="Sexton A."/>
            <person name="Silva E."/>
            <person name="Sirven C."/>
            <person name="Soanes D.M."/>
            <person name="Talbot N.J."/>
            <person name="Templeton M."/>
            <person name="Yandava C."/>
            <person name="Yarden O."/>
            <person name="Zeng Q."/>
            <person name="Rollins J.A."/>
            <person name="Lebrun M.H."/>
            <person name="Dickman M."/>
        </authorList>
    </citation>
    <scope>NUCLEOTIDE SEQUENCE [LARGE SCALE GENOMIC DNA]</scope>
    <source>
        <strain evidence="2">T4</strain>
    </source>
</reference>
<dbReference type="Proteomes" id="UP000008177">
    <property type="component" value="Unplaced contigs"/>
</dbReference>
<proteinExistence type="predicted"/>
<dbReference type="AlphaFoldDB" id="G2XV51"/>
<evidence type="ECO:0000313" key="1">
    <source>
        <dbReference type="EMBL" id="CCD44371.1"/>
    </source>
</evidence>